<accession>A0ACC2VZB1</accession>
<protein>
    <submittedName>
        <fullName evidence="1">Uncharacterized protein</fullName>
    </submittedName>
</protein>
<evidence type="ECO:0000313" key="2">
    <source>
        <dbReference type="Proteomes" id="UP001227268"/>
    </source>
</evidence>
<keyword evidence="2" id="KW-1185">Reference proteome</keyword>
<dbReference type="Proteomes" id="UP001227268">
    <property type="component" value="Unassembled WGS sequence"/>
</dbReference>
<evidence type="ECO:0000313" key="1">
    <source>
        <dbReference type="EMBL" id="KAJ9104677.1"/>
    </source>
</evidence>
<proteinExistence type="predicted"/>
<comment type="caution">
    <text evidence="1">The sequence shown here is derived from an EMBL/GenBank/DDBJ whole genome shotgun (WGS) entry which is preliminary data.</text>
</comment>
<sequence length="147" mass="15818">MSDSPSINDAETVAQKQQTVSPVKSFLSGAAGGHPFDLTKTRLQTAPKGTYGGAMDVVRQTLARDGVRGPLENLFYGLLDAAAWRTSANLFTSHARAEHRSSKHGTTGRPPFAGAARSHESSRIHGPRRESAFSDIRFEACVLQKPV</sequence>
<dbReference type="EMBL" id="JASBWT010000005">
    <property type="protein sequence ID" value="KAJ9104677.1"/>
    <property type="molecule type" value="Genomic_DNA"/>
</dbReference>
<organism evidence="1 2">
    <name type="scientific">Naganishia friedmannii</name>
    <dbReference type="NCBI Taxonomy" id="89922"/>
    <lineage>
        <taxon>Eukaryota</taxon>
        <taxon>Fungi</taxon>
        <taxon>Dikarya</taxon>
        <taxon>Basidiomycota</taxon>
        <taxon>Agaricomycotina</taxon>
        <taxon>Tremellomycetes</taxon>
        <taxon>Filobasidiales</taxon>
        <taxon>Filobasidiaceae</taxon>
        <taxon>Naganishia</taxon>
    </lineage>
</organism>
<reference evidence="1" key="1">
    <citation type="submission" date="2023-04" db="EMBL/GenBank/DDBJ databases">
        <title>Draft Genome sequencing of Naganishia species isolated from polar environments using Oxford Nanopore Technology.</title>
        <authorList>
            <person name="Leo P."/>
            <person name="Venkateswaran K."/>
        </authorList>
    </citation>
    <scope>NUCLEOTIDE SEQUENCE</scope>
    <source>
        <strain evidence="1">MNA-CCFEE 5423</strain>
    </source>
</reference>
<gene>
    <name evidence="1" type="ORF">QFC21_002175</name>
</gene>
<name>A0ACC2VZB1_9TREE</name>